<dbReference type="STRING" id="1314782.A0A165V8B4"/>
<dbReference type="EMBL" id="KV425554">
    <property type="protein sequence ID" value="KZT29315.1"/>
    <property type="molecule type" value="Genomic_DNA"/>
</dbReference>
<dbReference type="Gene3D" id="3.30.40.10">
    <property type="entry name" value="Zinc/RING finger domain, C3HC4 (zinc finger)"/>
    <property type="match status" value="1"/>
</dbReference>
<dbReference type="SMART" id="SM00184">
    <property type="entry name" value="RING"/>
    <property type="match status" value="1"/>
</dbReference>
<dbReference type="InterPro" id="IPR013083">
    <property type="entry name" value="Znf_RING/FYVE/PHD"/>
</dbReference>
<protein>
    <recommendedName>
        <fullName evidence="3">RING-type domain-containing protein</fullName>
    </recommendedName>
</protein>
<keyword evidence="1" id="KW-0862">Zinc</keyword>
<dbReference type="OrthoDB" id="8062037at2759"/>
<feature type="compositionally biased region" description="Acidic residues" evidence="2">
    <location>
        <begin position="144"/>
        <end position="158"/>
    </location>
</feature>
<keyword evidence="5" id="KW-1185">Reference proteome</keyword>
<accession>A0A165V8B4</accession>
<keyword evidence="1" id="KW-0479">Metal-binding</keyword>
<feature type="compositionally biased region" description="Acidic residues" evidence="2">
    <location>
        <begin position="168"/>
        <end position="187"/>
    </location>
</feature>
<name>A0A165V8B4_9AGAM</name>
<gene>
    <name evidence="4" type="ORF">NEOLEDRAFT_1175025</name>
</gene>
<organism evidence="4 5">
    <name type="scientific">Neolentinus lepideus HHB14362 ss-1</name>
    <dbReference type="NCBI Taxonomy" id="1314782"/>
    <lineage>
        <taxon>Eukaryota</taxon>
        <taxon>Fungi</taxon>
        <taxon>Dikarya</taxon>
        <taxon>Basidiomycota</taxon>
        <taxon>Agaricomycotina</taxon>
        <taxon>Agaricomycetes</taxon>
        <taxon>Gloeophyllales</taxon>
        <taxon>Gloeophyllaceae</taxon>
        <taxon>Neolentinus</taxon>
    </lineage>
</organism>
<evidence type="ECO:0000256" key="1">
    <source>
        <dbReference type="PROSITE-ProRule" id="PRU00175"/>
    </source>
</evidence>
<evidence type="ECO:0000313" key="4">
    <source>
        <dbReference type="EMBL" id="KZT29315.1"/>
    </source>
</evidence>
<dbReference type="InParanoid" id="A0A165V8B4"/>
<dbReference type="InterPro" id="IPR001841">
    <property type="entry name" value="Znf_RING"/>
</dbReference>
<proteinExistence type="predicted"/>
<dbReference type="GO" id="GO:0008270">
    <property type="term" value="F:zinc ion binding"/>
    <property type="evidence" value="ECO:0007669"/>
    <property type="project" value="UniProtKB-KW"/>
</dbReference>
<dbReference type="PROSITE" id="PS50089">
    <property type="entry name" value="ZF_RING_2"/>
    <property type="match status" value="1"/>
</dbReference>
<evidence type="ECO:0000313" key="5">
    <source>
        <dbReference type="Proteomes" id="UP000076761"/>
    </source>
</evidence>
<dbReference type="AlphaFoldDB" id="A0A165V8B4"/>
<evidence type="ECO:0000259" key="3">
    <source>
        <dbReference type="PROSITE" id="PS50089"/>
    </source>
</evidence>
<feature type="domain" description="RING-type" evidence="3">
    <location>
        <begin position="39"/>
        <end position="104"/>
    </location>
</feature>
<feature type="region of interest" description="Disordered" evidence="2">
    <location>
        <begin position="113"/>
        <end position="132"/>
    </location>
</feature>
<feature type="region of interest" description="Disordered" evidence="2">
    <location>
        <begin position="144"/>
        <end position="236"/>
    </location>
</feature>
<sequence>MAELLSFANTCLNSYDRARLLVSKLPDLKREEVPSDECCPICLLTFRSFYEEDSASAMETKGKDGEDGGAERGVTKLMGCGHLFCRKDLNEWILGLHGTCPICRHRFLDIKPPSESDDESSDGGEWLPTNSDGLEEEEDVFMDPDTDAFTDDADEDAFGDVAPSAGDMDFDMEWDEELEVDSEEDWGLTDRDSSMSSEGEFATGFMSAEEDEDNTGIHDGVDADTSMNSAAPEEAK</sequence>
<dbReference type="Proteomes" id="UP000076761">
    <property type="component" value="Unassembled WGS sequence"/>
</dbReference>
<evidence type="ECO:0000256" key="2">
    <source>
        <dbReference type="SAM" id="MobiDB-lite"/>
    </source>
</evidence>
<dbReference type="SUPFAM" id="SSF57850">
    <property type="entry name" value="RING/U-box"/>
    <property type="match status" value="1"/>
</dbReference>
<keyword evidence="1" id="KW-0863">Zinc-finger</keyword>
<reference evidence="4 5" key="1">
    <citation type="journal article" date="2016" name="Mol. Biol. Evol.">
        <title>Comparative Genomics of Early-Diverging Mushroom-Forming Fungi Provides Insights into the Origins of Lignocellulose Decay Capabilities.</title>
        <authorList>
            <person name="Nagy L.G."/>
            <person name="Riley R."/>
            <person name="Tritt A."/>
            <person name="Adam C."/>
            <person name="Daum C."/>
            <person name="Floudas D."/>
            <person name="Sun H."/>
            <person name="Yadav J.S."/>
            <person name="Pangilinan J."/>
            <person name="Larsson K.H."/>
            <person name="Matsuura K."/>
            <person name="Barry K."/>
            <person name="Labutti K."/>
            <person name="Kuo R."/>
            <person name="Ohm R.A."/>
            <person name="Bhattacharya S.S."/>
            <person name="Shirouzu T."/>
            <person name="Yoshinaga Y."/>
            <person name="Martin F.M."/>
            <person name="Grigoriev I.V."/>
            <person name="Hibbett D.S."/>
        </authorList>
    </citation>
    <scope>NUCLEOTIDE SEQUENCE [LARGE SCALE GENOMIC DNA]</scope>
    <source>
        <strain evidence="4 5">HHB14362 ss-1</strain>
    </source>
</reference>